<gene>
    <name evidence="1" type="ORF">EVAR_43981_1</name>
</gene>
<dbReference type="AlphaFoldDB" id="A0A4C1XC86"/>
<dbReference type="EMBL" id="BGZK01000816">
    <property type="protein sequence ID" value="GBP61511.1"/>
    <property type="molecule type" value="Genomic_DNA"/>
</dbReference>
<comment type="caution">
    <text evidence="1">The sequence shown here is derived from an EMBL/GenBank/DDBJ whole genome shotgun (WGS) entry which is preliminary data.</text>
</comment>
<evidence type="ECO:0000313" key="2">
    <source>
        <dbReference type="Proteomes" id="UP000299102"/>
    </source>
</evidence>
<name>A0A4C1XC86_EUMVA</name>
<keyword evidence="2" id="KW-1185">Reference proteome</keyword>
<protein>
    <submittedName>
        <fullName evidence="1">Uncharacterized protein</fullName>
    </submittedName>
</protein>
<reference evidence="1 2" key="1">
    <citation type="journal article" date="2019" name="Commun. Biol.">
        <title>The bagworm genome reveals a unique fibroin gene that provides high tensile strength.</title>
        <authorList>
            <person name="Kono N."/>
            <person name="Nakamura H."/>
            <person name="Ohtoshi R."/>
            <person name="Tomita M."/>
            <person name="Numata K."/>
            <person name="Arakawa K."/>
        </authorList>
    </citation>
    <scope>NUCLEOTIDE SEQUENCE [LARGE SCALE GENOMIC DNA]</scope>
</reference>
<sequence length="100" mass="10596">MSRRVSGRAARAAASEALRGLAKICFQWPLALTHFTALTDILYEMHFLSVHVYLFSIYESAAVGGGRRAAGGALAACDGRGGGARTAVRRGSLLPIFLSE</sequence>
<evidence type="ECO:0000313" key="1">
    <source>
        <dbReference type="EMBL" id="GBP61511.1"/>
    </source>
</evidence>
<organism evidence="1 2">
    <name type="scientific">Eumeta variegata</name>
    <name type="common">Bagworm moth</name>
    <name type="synonym">Eumeta japonica</name>
    <dbReference type="NCBI Taxonomy" id="151549"/>
    <lineage>
        <taxon>Eukaryota</taxon>
        <taxon>Metazoa</taxon>
        <taxon>Ecdysozoa</taxon>
        <taxon>Arthropoda</taxon>
        <taxon>Hexapoda</taxon>
        <taxon>Insecta</taxon>
        <taxon>Pterygota</taxon>
        <taxon>Neoptera</taxon>
        <taxon>Endopterygota</taxon>
        <taxon>Lepidoptera</taxon>
        <taxon>Glossata</taxon>
        <taxon>Ditrysia</taxon>
        <taxon>Tineoidea</taxon>
        <taxon>Psychidae</taxon>
        <taxon>Oiketicinae</taxon>
        <taxon>Eumeta</taxon>
    </lineage>
</organism>
<dbReference type="Proteomes" id="UP000299102">
    <property type="component" value="Unassembled WGS sequence"/>
</dbReference>
<accession>A0A4C1XC86</accession>
<proteinExistence type="predicted"/>